<keyword evidence="3" id="KW-1185">Reference proteome</keyword>
<sequence>MALHCAFKEPTMVAQAGVFHERKLHIPLESLPPSHVEQVRNLSPYSSILDKDSHSSSSLQTTFDKMLSNVSSSLFLFVIISAVVCGSAQASSYTVLIPCGDNTDNTHPIVPDATCQKISSTGAFTVAQLGELEGNTKIGFSATPDCKQTYTTDELGELQESQECRGYVTVQHDANGAKTDDKKKDDVPDQPPKDDTKDDIPNQLPKDDKKDEQSKERSLVKRVVGGFSFKRRDSQKPAKDTPMEEKAKTPLAYVMLVTA</sequence>
<dbReference type="RefSeq" id="XP_011389703.1">
    <property type="nucleotide sequence ID" value="XM_011391401.1"/>
</dbReference>
<dbReference type="Proteomes" id="UP000000561">
    <property type="component" value="Chromosome 8"/>
</dbReference>
<dbReference type="eggNOG" id="ENOG502R2YH">
    <property type="taxonomic scope" value="Eukaryota"/>
</dbReference>
<dbReference type="OrthoDB" id="2556695at2759"/>
<dbReference type="VEuPathDB" id="FungiDB:UMAG_03294"/>
<gene>
    <name evidence="2" type="ORF">UMAG_03294</name>
</gene>
<dbReference type="GeneID" id="23563791"/>
<feature type="region of interest" description="Disordered" evidence="1">
    <location>
        <begin position="173"/>
        <end position="250"/>
    </location>
</feature>
<dbReference type="OMA" id="DNTDNTH"/>
<protein>
    <submittedName>
        <fullName evidence="2">Uncharacterized protein</fullName>
    </submittedName>
</protein>
<dbReference type="AlphaFoldDB" id="A0A0D1C4X8"/>
<accession>A0A0D1C4X8</accession>
<proteinExistence type="predicted"/>
<dbReference type="KEGG" id="uma:UMAG_03294"/>
<evidence type="ECO:0000313" key="2">
    <source>
        <dbReference type="EMBL" id="KIS68727.1"/>
    </source>
</evidence>
<evidence type="ECO:0000256" key="1">
    <source>
        <dbReference type="SAM" id="MobiDB-lite"/>
    </source>
</evidence>
<evidence type="ECO:0000313" key="3">
    <source>
        <dbReference type="Proteomes" id="UP000000561"/>
    </source>
</evidence>
<reference evidence="2 3" key="1">
    <citation type="journal article" date="2006" name="Nature">
        <title>Insights from the genome of the biotrophic fungal plant pathogen Ustilago maydis.</title>
        <authorList>
            <person name="Kamper J."/>
            <person name="Kahmann R."/>
            <person name="Bolker M."/>
            <person name="Ma L.J."/>
            <person name="Brefort T."/>
            <person name="Saville B.J."/>
            <person name="Banuett F."/>
            <person name="Kronstad J.W."/>
            <person name="Gold S.E."/>
            <person name="Muller O."/>
            <person name="Perlin M.H."/>
            <person name="Wosten H.A."/>
            <person name="de Vries R."/>
            <person name="Ruiz-Herrera J."/>
            <person name="Reynaga-Pena C.G."/>
            <person name="Snetselaar K."/>
            <person name="McCann M."/>
            <person name="Perez-Martin J."/>
            <person name="Feldbrugge M."/>
            <person name="Basse C.W."/>
            <person name="Steinberg G."/>
            <person name="Ibeas J.I."/>
            <person name="Holloman W."/>
            <person name="Guzman P."/>
            <person name="Farman M."/>
            <person name="Stajich J.E."/>
            <person name="Sentandreu R."/>
            <person name="Gonzalez-Prieto J.M."/>
            <person name="Kennell J.C."/>
            <person name="Molina L."/>
            <person name="Schirawski J."/>
            <person name="Mendoza-Mendoza A."/>
            <person name="Greilinger D."/>
            <person name="Munch K."/>
            <person name="Rossel N."/>
            <person name="Scherer M."/>
            <person name="Vranes M."/>
            <person name="Ladendorf O."/>
            <person name="Vincon V."/>
            <person name="Fuchs U."/>
            <person name="Sandrock B."/>
            <person name="Meng S."/>
            <person name="Ho E.C."/>
            <person name="Cahill M.J."/>
            <person name="Boyce K.J."/>
            <person name="Klose J."/>
            <person name="Klosterman S.J."/>
            <person name="Deelstra H.J."/>
            <person name="Ortiz-Castellanos L."/>
            <person name="Li W."/>
            <person name="Sanchez-Alonso P."/>
            <person name="Schreier P.H."/>
            <person name="Hauser-Hahn I."/>
            <person name="Vaupel M."/>
            <person name="Koopmann E."/>
            <person name="Friedrich G."/>
            <person name="Voss H."/>
            <person name="Schluter T."/>
            <person name="Margolis J."/>
            <person name="Platt D."/>
            <person name="Swimmer C."/>
            <person name="Gnirke A."/>
            <person name="Chen F."/>
            <person name="Vysotskaia V."/>
            <person name="Mannhaupt G."/>
            <person name="Guldener U."/>
            <person name="Munsterkotter M."/>
            <person name="Haase D."/>
            <person name="Oesterheld M."/>
            <person name="Mewes H.W."/>
            <person name="Mauceli E.W."/>
            <person name="DeCaprio D."/>
            <person name="Wade C.M."/>
            <person name="Butler J."/>
            <person name="Young S."/>
            <person name="Jaffe D.B."/>
            <person name="Calvo S."/>
            <person name="Nusbaum C."/>
            <person name="Galagan J."/>
            <person name="Birren B.W."/>
        </authorList>
    </citation>
    <scope>NUCLEOTIDE SEQUENCE [LARGE SCALE GENOMIC DNA]</scope>
    <source>
        <strain evidence="3">DSM 14603 / FGSC 9021 / UM521</strain>
    </source>
</reference>
<feature type="compositionally biased region" description="Basic and acidic residues" evidence="1">
    <location>
        <begin position="230"/>
        <end position="248"/>
    </location>
</feature>
<organism evidence="2 3">
    <name type="scientific">Mycosarcoma maydis</name>
    <name type="common">Corn smut fungus</name>
    <name type="synonym">Ustilago maydis</name>
    <dbReference type="NCBI Taxonomy" id="5270"/>
    <lineage>
        <taxon>Eukaryota</taxon>
        <taxon>Fungi</taxon>
        <taxon>Dikarya</taxon>
        <taxon>Basidiomycota</taxon>
        <taxon>Ustilaginomycotina</taxon>
        <taxon>Ustilaginomycetes</taxon>
        <taxon>Ustilaginales</taxon>
        <taxon>Ustilaginaceae</taxon>
        <taxon>Mycosarcoma</taxon>
    </lineage>
</organism>
<dbReference type="EMBL" id="CM003147">
    <property type="protein sequence ID" value="KIS68727.1"/>
    <property type="molecule type" value="Genomic_DNA"/>
</dbReference>
<feature type="compositionally biased region" description="Basic and acidic residues" evidence="1">
    <location>
        <begin position="178"/>
        <end position="219"/>
    </location>
</feature>
<dbReference type="InParanoid" id="A0A0D1C4X8"/>
<name>A0A0D1C4X8_MYCMD</name>